<dbReference type="Pfam" id="PF02838">
    <property type="entry name" value="Glyco_hydro_20b"/>
    <property type="match status" value="1"/>
</dbReference>
<dbReference type="InterPro" id="IPR015883">
    <property type="entry name" value="Glyco_hydro_20_cat"/>
</dbReference>
<evidence type="ECO:0000256" key="4">
    <source>
        <dbReference type="ARBA" id="ARBA00022801"/>
    </source>
</evidence>
<dbReference type="Proteomes" id="UP001199642">
    <property type="component" value="Chromosome"/>
</dbReference>
<dbReference type="PRINTS" id="PR00738">
    <property type="entry name" value="GLHYDRLASE20"/>
</dbReference>
<feature type="domain" description="Glycoside hydrolase family 20 catalytic" evidence="6">
    <location>
        <begin position="124"/>
        <end position="462"/>
    </location>
</feature>
<proteinExistence type="inferred from homology"/>
<dbReference type="RefSeq" id="WP_231821378.1">
    <property type="nucleotide sequence ID" value="NZ_CP082781.1"/>
</dbReference>
<feature type="domain" description="Beta-hexosaminidase bacterial type N-terminal" evidence="7">
    <location>
        <begin position="9"/>
        <end position="121"/>
    </location>
</feature>
<sequence>MVLPDPLPLVPYPSVVQRGEGVVAFDPARITGDAAAAEMLRAELRAYTDLAPGRGEIAGDVVLAIDPAVSSPEGYVLSVTDGVRVIGHDAAGLFYGTRTLLQLLQETGEGWVVPVVEIEDAPRFGYRGVMLDVARHFFGVEDVERYIDRAVALKYNALHLHLTDDQGWRIHIDSWPLLTERAASTSAGGDPGGFYTKDDYRRIVEYAAARHMIVVPEIDLPGHTHAIGVAYPELVEAPVMNDGLLADSERLGQPLPVAGEPYLGWGVGHSSVRIREERTYGFVRDVLTELAEITPGPYLHIGGDESLGTSAEDFAYFVERATTLVVETGKTPVAWHEVGAADGIAEGTVGQYWGNTTPRGTHAEEAAHFVERGGALIMSPSNVTYLDMKYTPDFPLGLDWAGLIDLRTAYSWEPTAIVPGIPDTGVLGVEAPLWTETVRTIEDADRLVFPRVSAIAEIAWSASDGTERTWESFRDRVAGLAAGWAASGIGYHATEEIEWPAA</sequence>
<evidence type="ECO:0000256" key="3">
    <source>
        <dbReference type="ARBA" id="ARBA00012663"/>
    </source>
</evidence>
<evidence type="ECO:0000256" key="1">
    <source>
        <dbReference type="ARBA" id="ARBA00001231"/>
    </source>
</evidence>
<reference evidence="8 9" key="1">
    <citation type="submission" date="2023-01" db="EMBL/GenBank/DDBJ databases">
        <title>Characterization of estradiol degrading bacteria Microbacterium sp. MZT7 and reveal degrading genes through genome analysis.</title>
        <authorList>
            <person name="Hao P."/>
            <person name="Gao Y."/>
        </authorList>
    </citation>
    <scope>NUCLEOTIDE SEQUENCE [LARGE SCALE GENOMIC DNA]</scope>
    <source>
        <strain evidence="8 9">MZT7</strain>
    </source>
</reference>
<keyword evidence="4" id="KW-0378">Hydrolase</keyword>
<dbReference type="InterPro" id="IPR025705">
    <property type="entry name" value="Beta_hexosaminidase_sua/sub"/>
</dbReference>
<keyword evidence="5" id="KW-0326">Glycosidase</keyword>
<comment type="similarity">
    <text evidence="2">Belongs to the glycosyl hydrolase 20 family.</text>
</comment>
<keyword evidence="9" id="KW-1185">Reference proteome</keyword>
<evidence type="ECO:0000259" key="6">
    <source>
        <dbReference type="Pfam" id="PF00728"/>
    </source>
</evidence>
<evidence type="ECO:0000256" key="2">
    <source>
        <dbReference type="ARBA" id="ARBA00006285"/>
    </source>
</evidence>
<organism evidence="8 9">
    <name type="scientific">Microbacterium resistens</name>
    <dbReference type="NCBI Taxonomy" id="156977"/>
    <lineage>
        <taxon>Bacteria</taxon>
        <taxon>Bacillati</taxon>
        <taxon>Actinomycetota</taxon>
        <taxon>Actinomycetes</taxon>
        <taxon>Micrococcales</taxon>
        <taxon>Microbacteriaceae</taxon>
        <taxon>Microbacterium</taxon>
    </lineage>
</organism>
<dbReference type="EMBL" id="CP082781">
    <property type="protein sequence ID" value="UGS28237.1"/>
    <property type="molecule type" value="Genomic_DNA"/>
</dbReference>
<dbReference type="InterPro" id="IPR017853">
    <property type="entry name" value="GH"/>
</dbReference>
<dbReference type="EC" id="3.2.1.52" evidence="3"/>
<evidence type="ECO:0000313" key="8">
    <source>
        <dbReference type="EMBL" id="UGS28237.1"/>
    </source>
</evidence>
<dbReference type="PANTHER" id="PTHR22600">
    <property type="entry name" value="BETA-HEXOSAMINIDASE"/>
    <property type="match status" value="1"/>
</dbReference>
<dbReference type="Gene3D" id="3.30.379.10">
    <property type="entry name" value="Chitobiase/beta-hexosaminidase domain 2-like"/>
    <property type="match status" value="1"/>
</dbReference>
<dbReference type="Pfam" id="PF00728">
    <property type="entry name" value="Glyco_hydro_20"/>
    <property type="match status" value="1"/>
</dbReference>
<dbReference type="SUPFAM" id="SSF55545">
    <property type="entry name" value="beta-N-acetylhexosaminidase-like domain"/>
    <property type="match status" value="1"/>
</dbReference>
<gene>
    <name evidence="8" type="ORF">K8F61_08800</name>
</gene>
<dbReference type="CDD" id="cd06568">
    <property type="entry name" value="GH20_SpHex_like"/>
    <property type="match status" value="1"/>
</dbReference>
<dbReference type="SUPFAM" id="SSF51445">
    <property type="entry name" value="(Trans)glycosidases"/>
    <property type="match status" value="1"/>
</dbReference>
<protein>
    <recommendedName>
        <fullName evidence="3">beta-N-acetylhexosaminidase</fullName>
        <ecNumber evidence="3">3.2.1.52</ecNumber>
    </recommendedName>
</protein>
<dbReference type="PANTHER" id="PTHR22600:SF57">
    <property type="entry name" value="BETA-N-ACETYLHEXOSAMINIDASE"/>
    <property type="match status" value="1"/>
</dbReference>
<evidence type="ECO:0000259" key="7">
    <source>
        <dbReference type="Pfam" id="PF02838"/>
    </source>
</evidence>
<dbReference type="InterPro" id="IPR015882">
    <property type="entry name" value="HEX_bac_N"/>
</dbReference>
<dbReference type="InterPro" id="IPR029018">
    <property type="entry name" value="Hex-like_dom2"/>
</dbReference>
<evidence type="ECO:0000313" key="9">
    <source>
        <dbReference type="Proteomes" id="UP001199642"/>
    </source>
</evidence>
<name>A0ABY3RZY0_9MICO</name>
<comment type="catalytic activity">
    <reaction evidence="1">
        <text>Hydrolysis of terminal non-reducing N-acetyl-D-hexosamine residues in N-acetyl-beta-D-hexosaminides.</text>
        <dbReference type="EC" id="3.2.1.52"/>
    </reaction>
</comment>
<dbReference type="Gene3D" id="3.20.20.80">
    <property type="entry name" value="Glycosidases"/>
    <property type="match status" value="1"/>
</dbReference>
<accession>A0ABY3RZY0</accession>
<evidence type="ECO:0000256" key="5">
    <source>
        <dbReference type="ARBA" id="ARBA00023295"/>
    </source>
</evidence>